<evidence type="ECO:0000256" key="1">
    <source>
        <dbReference type="ARBA" id="ARBA00004496"/>
    </source>
</evidence>
<dbReference type="Pfam" id="PF04912">
    <property type="entry name" value="Dynamitin"/>
    <property type="match status" value="1"/>
</dbReference>
<keyword evidence="2" id="KW-0963">Cytoplasm</keyword>
<proteinExistence type="predicted"/>
<organism evidence="5 6">
    <name type="scientific">Madurella fahalii</name>
    <dbReference type="NCBI Taxonomy" id="1157608"/>
    <lineage>
        <taxon>Eukaryota</taxon>
        <taxon>Fungi</taxon>
        <taxon>Dikarya</taxon>
        <taxon>Ascomycota</taxon>
        <taxon>Pezizomycotina</taxon>
        <taxon>Sordariomycetes</taxon>
        <taxon>Sordariomycetidae</taxon>
        <taxon>Sordariales</taxon>
        <taxon>Sordariales incertae sedis</taxon>
        <taxon>Madurella</taxon>
    </lineage>
</organism>
<keyword evidence="6" id="KW-1185">Reference proteome</keyword>
<feature type="region of interest" description="Disordered" evidence="4">
    <location>
        <begin position="1"/>
        <end position="51"/>
    </location>
</feature>
<comment type="subcellular location">
    <subcellularLocation>
        <location evidence="1">Cytoplasm</location>
    </subcellularLocation>
</comment>
<gene>
    <name evidence="5" type="ORF">MFIFM68171_00336</name>
</gene>
<accession>A0ABQ0FXC2</accession>
<evidence type="ECO:0000256" key="4">
    <source>
        <dbReference type="SAM" id="MobiDB-lite"/>
    </source>
</evidence>
<dbReference type="GeneID" id="98171081"/>
<comment type="caution">
    <text evidence="5">The sequence shown here is derived from an EMBL/GenBank/DDBJ whole genome shotgun (WGS) entry which is preliminary data.</text>
</comment>
<dbReference type="EMBL" id="BAAFSV010000001">
    <property type="protein sequence ID" value="GAB1310126.1"/>
    <property type="molecule type" value="Genomic_DNA"/>
</dbReference>
<evidence type="ECO:0000256" key="2">
    <source>
        <dbReference type="ARBA" id="ARBA00022490"/>
    </source>
</evidence>
<dbReference type="PANTHER" id="PTHR15346">
    <property type="entry name" value="DYNACTIN SUBUNIT"/>
    <property type="match status" value="1"/>
</dbReference>
<dbReference type="InterPro" id="IPR028133">
    <property type="entry name" value="Dynamitin"/>
</dbReference>
<evidence type="ECO:0000313" key="5">
    <source>
        <dbReference type="EMBL" id="GAB1310126.1"/>
    </source>
</evidence>
<name>A0ABQ0FXC2_9PEZI</name>
<protein>
    <submittedName>
        <fullName evidence="5">Dynactin subunit 2</fullName>
    </submittedName>
</protein>
<feature type="compositionally biased region" description="Polar residues" evidence="4">
    <location>
        <begin position="28"/>
        <end position="40"/>
    </location>
</feature>
<reference evidence="5 6" key="1">
    <citation type="submission" date="2024-09" db="EMBL/GenBank/DDBJ databases">
        <title>Itraconazole resistance in Madurella fahalii resulting from another homologue of gene encoding cytochrome P450 14-alpha sterol demethylase (CYP51).</title>
        <authorList>
            <person name="Yoshioka I."/>
            <person name="Fahal A.H."/>
            <person name="Kaneko S."/>
            <person name="Yaguchi T."/>
        </authorList>
    </citation>
    <scope>NUCLEOTIDE SEQUENCE [LARGE SCALE GENOMIC DNA]</scope>
    <source>
        <strain evidence="5 6">IFM 68171</strain>
    </source>
</reference>
<evidence type="ECO:0000313" key="6">
    <source>
        <dbReference type="Proteomes" id="UP001628179"/>
    </source>
</evidence>
<dbReference type="RefSeq" id="XP_070911859.1">
    <property type="nucleotide sequence ID" value="XM_071055758.1"/>
</dbReference>
<sequence>MAANRKYAALPDLDSAPDIYETPELTDDASTVPPTTVRSPSDNEYDEDEDDAAAISRSRLRIDQARSRFMPATVDASGVDFSDRLNSKRKSYKTSSRRHRILEDGTEELGDLSDEDDARNLARKIARLKREIEEAKEEYGKQKAAAKDAKAETTAGEEEIESLSKALNEISRVDESLAPRTIHAAVPRVVSVGDEALVGPKDSASYTITYAPSYQQTHALAKAADFDRRLVVLEKALGVGSVAMPEFDSNGLPRAIIPLLENLHRQISTLSDASVPSLDSISRRVRTLAQEAENLEKARRNAKAAHDVLAAAGATPTSETATREDSEQAAKINALYGTLPTIENLAPLLPPLLDRLRSLQMIHADAATASETLARIEKKQAEMATDIQQWREGLEKVESAIRNGDATMTKNVDVMSEWVKELESKMAKLC</sequence>
<evidence type="ECO:0000256" key="3">
    <source>
        <dbReference type="SAM" id="Coils"/>
    </source>
</evidence>
<feature type="coiled-coil region" evidence="3">
    <location>
        <begin position="118"/>
        <end position="152"/>
    </location>
</feature>
<feature type="coiled-coil region" evidence="3">
    <location>
        <begin position="278"/>
        <end position="312"/>
    </location>
</feature>
<dbReference type="Proteomes" id="UP001628179">
    <property type="component" value="Unassembled WGS sequence"/>
</dbReference>
<keyword evidence="3" id="KW-0175">Coiled coil</keyword>